<reference evidence="1" key="1">
    <citation type="journal article" date="2016" name="Mol. Biol. Evol.">
        <title>Comparative Genomics of Early-Diverging Mushroom-Forming Fungi Provides Insights into the Origins of Lignocellulose Decay Capabilities.</title>
        <authorList>
            <person name="Nagy L.G."/>
            <person name="Riley R."/>
            <person name="Tritt A."/>
            <person name="Adam C."/>
            <person name="Daum C."/>
            <person name="Floudas D."/>
            <person name="Sun H."/>
            <person name="Yadav J.S."/>
            <person name="Pangilinan J."/>
            <person name="Larsson K.H."/>
            <person name="Matsuura K."/>
            <person name="Barry K."/>
            <person name="Labutti K."/>
            <person name="Kuo R."/>
            <person name="Ohm R.A."/>
            <person name="Bhattacharya S.S."/>
            <person name="Shirouzu T."/>
            <person name="Yoshinaga Y."/>
            <person name="Martin F.M."/>
            <person name="Grigoriev I.V."/>
            <person name="Hibbett D.S."/>
        </authorList>
    </citation>
    <scope>NUCLEOTIDE SEQUENCE [LARGE SCALE GENOMIC DNA]</scope>
    <source>
        <strain evidence="1">CBS 109695</strain>
    </source>
</reference>
<dbReference type="PANTHER" id="PTHR42336:SF1">
    <property type="entry name" value="ALKYL HYDROPEROXIDE REDUCTASE SUBUNIT C_ THIOL SPECIFIC ANTIOXIDANT DOMAIN-CONTAINING PROTEIN"/>
    <property type="match status" value="1"/>
</dbReference>
<organism evidence="1">
    <name type="scientific">Athelia psychrophila</name>
    <dbReference type="NCBI Taxonomy" id="1759441"/>
    <lineage>
        <taxon>Eukaryota</taxon>
        <taxon>Fungi</taxon>
        <taxon>Dikarya</taxon>
        <taxon>Basidiomycota</taxon>
        <taxon>Agaricomycotina</taxon>
        <taxon>Agaricomycetes</taxon>
        <taxon>Agaricomycetidae</taxon>
        <taxon>Atheliales</taxon>
        <taxon>Atheliaceae</taxon>
        <taxon>Athelia</taxon>
    </lineage>
</organism>
<dbReference type="AlphaFoldDB" id="A0A167UXC9"/>
<sequence>TNVGFTPTPKNSDSPPPSLFIPCIYQPKRPIILFFTRHLGCPFPERDIRPPESTAWFAQILHAAFESYAPPSAAPAPSPLILQEHFSLFPDADRSLYKAYGIGKLEKFGSLFSSSMWESLGKLKAEGIVNRTTGWGSDRWAAHGGVGIDGEGIVKWYWKAERAEEEANWEEGCKALGP</sequence>
<gene>
    <name evidence="1" type="ORF">FIBSPDRAFT_767483</name>
</gene>
<dbReference type="OrthoDB" id="40334at2759"/>
<dbReference type="EMBL" id="KV417925">
    <property type="protein sequence ID" value="KZP04405.1"/>
    <property type="molecule type" value="Genomic_DNA"/>
</dbReference>
<protein>
    <submittedName>
        <fullName evidence="1">Uncharacterized protein</fullName>
    </submittedName>
</protein>
<name>A0A167UXC9_9AGAM</name>
<evidence type="ECO:0000313" key="1">
    <source>
        <dbReference type="EMBL" id="KZP04405.1"/>
    </source>
</evidence>
<accession>A0A167UXC9</accession>
<feature type="non-terminal residue" evidence="1">
    <location>
        <position position="1"/>
    </location>
</feature>
<dbReference type="PANTHER" id="PTHR42336">
    <property type="entry name" value="THIOREDOXIN DOMAIN-CONTAINING PROTEIN-RELATED"/>
    <property type="match status" value="1"/>
</dbReference>
<proteinExistence type="predicted"/>